<dbReference type="GO" id="GO:0019887">
    <property type="term" value="F:protein kinase regulator activity"/>
    <property type="evidence" value="ECO:0000318"/>
    <property type="project" value="GO_Central"/>
</dbReference>
<dbReference type="Proteomes" id="UP000006727">
    <property type="component" value="Chromosome 22"/>
</dbReference>
<dbReference type="Gramene" id="Pp3c22_8910V3.3">
    <property type="protein sequence ID" value="Pp3c22_8910V3.3"/>
    <property type="gene ID" value="Pp3c22_8910"/>
</dbReference>
<dbReference type="Pfam" id="PF24984">
    <property type="entry name" value="HEAT_EF3_GNC1"/>
    <property type="match status" value="1"/>
</dbReference>
<feature type="domain" description="TOG" evidence="6">
    <location>
        <begin position="1315"/>
        <end position="1548"/>
    </location>
</feature>
<dbReference type="KEGG" id="ppp:112274808"/>
<feature type="compositionally biased region" description="Basic and acidic residues" evidence="5">
    <location>
        <begin position="808"/>
        <end position="833"/>
    </location>
</feature>
<evidence type="ECO:0000313" key="9">
    <source>
        <dbReference type="Proteomes" id="UP000006727"/>
    </source>
</evidence>
<dbReference type="FunCoup" id="A0A2K1IMT6">
    <property type="interactions" value="4272"/>
</dbReference>
<dbReference type="EnsemblPlants" id="Pp3c22_8910V3.2">
    <property type="protein sequence ID" value="Pp3c22_8910V3.2"/>
    <property type="gene ID" value="Pp3c22_8910"/>
</dbReference>
<dbReference type="EMBL" id="ABEU02000022">
    <property type="protein sequence ID" value="PNR30592.1"/>
    <property type="molecule type" value="Genomic_DNA"/>
</dbReference>
<feature type="compositionally biased region" description="Acidic residues" evidence="5">
    <location>
        <begin position="2600"/>
        <end position="2614"/>
    </location>
</feature>
<protein>
    <recommendedName>
        <fullName evidence="6">TOG domain-containing protein</fullName>
    </recommendedName>
</protein>
<dbReference type="SUPFAM" id="SSF48371">
    <property type="entry name" value="ARM repeat"/>
    <property type="match status" value="4"/>
</dbReference>
<gene>
    <name evidence="8" type="primary">LOC112274808</name>
    <name evidence="7" type="ORF">PHYPA_026908</name>
</gene>
<evidence type="ECO:0000256" key="2">
    <source>
        <dbReference type="ARBA" id="ARBA00022553"/>
    </source>
</evidence>
<dbReference type="GO" id="GO:0009682">
    <property type="term" value="P:induced systemic resistance"/>
    <property type="evidence" value="ECO:0007669"/>
    <property type="project" value="EnsemblPlants"/>
</dbReference>
<dbReference type="SMART" id="SM01349">
    <property type="entry name" value="TOG"/>
    <property type="match status" value="3"/>
</dbReference>
<feature type="domain" description="TOG" evidence="6">
    <location>
        <begin position="1634"/>
        <end position="1892"/>
    </location>
</feature>
<dbReference type="InterPro" id="IPR057546">
    <property type="entry name" value="HEAT_GCN1"/>
</dbReference>
<dbReference type="Pfam" id="PF23271">
    <property type="entry name" value="HEAT_GCN1"/>
    <property type="match status" value="1"/>
</dbReference>
<dbReference type="PaxDb" id="3218-PP1S12_74V6.1"/>
<feature type="region of interest" description="Disordered" evidence="5">
    <location>
        <begin position="790"/>
        <end position="833"/>
    </location>
</feature>
<evidence type="ECO:0000313" key="7">
    <source>
        <dbReference type="EMBL" id="PNR30592.1"/>
    </source>
</evidence>
<feature type="repeat" description="HEAT" evidence="4">
    <location>
        <begin position="2219"/>
        <end position="2257"/>
    </location>
</feature>
<dbReference type="GO" id="GO:0006417">
    <property type="term" value="P:regulation of translation"/>
    <property type="evidence" value="ECO:0000318"/>
    <property type="project" value="GO_Central"/>
</dbReference>
<dbReference type="InterPro" id="IPR056810">
    <property type="entry name" value="GNC1-like_N"/>
</dbReference>
<dbReference type="PROSITE" id="PS50077">
    <property type="entry name" value="HEAT_REPEAT"/>
    <property type="match status" value="6"/>
</dbReference>
<dbReference type="FunFam" id="1.25.10.10:FF:000090">
    <property type="entry name" value="eIF-2-alpha kinase activator GCN1"/>
    <property type="match status" value="1"/>
</dbReference>
<reference evidence="8" key="3">
    <citation type="submission" date="2020-12" db="UniProtKB">
        <authorList>
            <consortium name="EnsemblPlants"/>
        </authorList>
    </citation>
    <scope>IDENTIFICATION</scope>
</reference>
<dbReference type="EnsemblPlants" id="Pp3c22_8910V3.3">
    <property type="protein sequence ID" value="Pp3c22_8910V3.3"/>
    <property type="gene ID" value="Pp3c22_8910"/>
</dbReference>
<keyword evidence="9" id="KW-1185">Reference proteome</keyword>
<evidence type="ECO:0000259" key="6">
    <source>
        <dbReference type="SMART" id="SM01349"/>
    </source>
</evidence>
<feature type="domain" description="TOG" evidence="6">
    <location>
        <begin position="1983"/>
        <end position="2198"/>
    </location>
</feature>
<reference evidence="7 9" key="2">
    <citation type="journal article" date="2018" name="Plant J.">
        <title>The Physcomitrella patens chromosome-scale assembly reveals moss genome structure and evolution.</title>
        <authorList>
            <person name="Lang D."/>
            <person name="Ullrich K.K."/>
            <person name="Murat F."/>
            <person name="Fuchs J."/>
            <person name="Jenkins J."/>
            <person name="Haas F.B."/>
            <person name="Piednoel M."/>
            <person name="Gundlach H."/>
            <person name="Van Bel M."/>
            <person name="Meyberg R."/>
            <person name="Vives C."/>
            <person name="Morata J."/>
            <person name="Symeonidi A."/>
            <person name="Hiss M."/>
            <person name="Muchero W."/>
            <person name="Kamisugi Y."/>
            <person name="Saleh O."/>
            <person name="Blanc G."/>
            <person name="Decker E.L."/>
            <person name="van Gessel N."/>
            <person name="Grimwood J."/>
            <person name="Hayes R.D."/>
            <person name="Graham S.W."/>
            <person name="Gunter L.E."/>
            <person name="McDaniel S.F."/>
            <person name="Hoernstein S.N.W."/>
            <person name="Larsson A."/>
            <person name="Li F.W."/>
            <person name="Perroud P.F."/>
            <person name="Phillips J."/>
            <person name="Ranjan P."/>
            <person name="Rokshar D.S."/>
            <person name="Rothfels C.J."/>
            <person name="Schneider L."/>
            <person name="Shu S."/>
            <person name="Stevenson D.W."/>
            <person name="Thummler F."/>
            <person name="Tillich M."/>
            <person name="Villarreal Aguilar J.C."/>
            <person name="Widiez T."/>
            <person name="Wong G.K."/>
            <person name="Wymore A."/>
            <person name="Zhang Y."/>
            <person name="Zimmer A.D."/>
            <person name="Quatrano R.S."/>
            <person name="Mayer K.F.X."/>
            <person name="Goodstein D."/>
            <person name="Casacuberta J.M."/>
            <person name="Vandepoele K."/>
            <person name="Reski R."/>
            <person name="Cuming A.C."/>
            <person name="Tuskan G.A."/>
            <person name="Maumus F."/>
            <person name="Salse J."/>
            <person name="Schmutz J."/>
            <person name="Rensing S.A."/>
        </authorList>
    </citation>
    <scope>NUCLEOTIDE SEQUENCE [LARGE SCALE GENOMIC DNA]</scope>
    <source>
        <strain evidence="8 9">cv. Gransden 2004</strain>
    </source>
</reference>
<dbReference type="GO" id="GO:0034198">
    <property type="term" value="P:cellular response to amino acid starvation"/>
    <property type="evidence" value="ECO:0000318"/>
    <property type="project" value="GO_Central"/>
</dbReference>
<dbReference type="Pfam" id="PF24987">
    <property type="entry name" value="HEAT_EF3_N"/>
    <property type="match status" value="1"/>
</dbReference>
<evidence type="ECO:0000256" key="4">
    <source>
        <dbReference type="PROSITE-ProRule" id="PRU00103"/>
    </source>
</evidence>
<dbReference type="Pfam" id="PF25786">
    <property type="entry name" value="HEAT_GCN1_C"/>
    <property type="match status" value="1"/>
</dbReference>
<comment type="similarity">
    <text evidence="1">Belongs to the GCN1 family.</text>
</comment>
<evidence type="ECO:0000256" key="1">
    <source>
        <dbReference type="ARBA" id="ARBA00007366"/>
    </source>
</evidence>
<dbReference type="EnsemblPlants" id="Pp3c22_8910V3.1">
    <property type="protein sequence ID" value="Pp3c22_8910V3.1"/>
    <property type="gene ID" value="Pp3c22_8910"/>
</dbReference>
<dbReference type="RefSeq" id="XP_024360346.1">
    <property type="nucleotide sequence ID" value="XM_024504578.2"/>
</dbReference>
<dbReference type="GO" id="GO:0005829">
    <property type="term" value="C:cytosol"/>
    <property type="evidence" value="ECO:0000318"/>
    <property type="project" value="GO_Central"/>
</dbReference>
<evidence type="ECO:0000313" key="8">
    <source>
        <dbReference type="EnsemblPlants" id="Pp3c22_8910V3.1"/>
    </source>
</evidence>
<dbReference type="FunFam" id="1.25.10.10:FF:000162">
    <property type="entry name" value="GCN1, eIF2 alpha kinase activator homolog"/>
    <property type="match status" value="1"/>
</dbReference>
<dbReference type="Gramene" id="Pp3c22_8910V3.1">
    <property type="protein sequence ID" value="Pp3c22_8910V3.1"/>
    <property type="gene ID" value="Pp3c22_8910"/>
</dbReference>
<reference evidence="7 9" key="1">
    <citation type="journal article" date="2008" name="Science">
        <title>The Physcomitrella genome reveals evolutionary insights into the conquest of land by plants.</title>
        <authorList>
            <person name="Rensing S."/>
            <person name="Lang D."/>
            <person name="Zimmer A."/>
            <person name="Terry A."/>
            <person name="Salamov A."/>
            <person name="Shapiro H."/>
            <person name="Nishiyama T."/>
            <person name="Perroud P.-F."/>
            <person name="Lindquist E."/>
            <person name="Kamisugi Y."/>
            <person name="Tanahashi T."/>
            <person name="Sakakibara K."/>
            <person name="Fujita T."/>
            <person name="Oishi K."/>
            <person name="Shin-I T."/>
            <person name="Kuroki Y."/>
            <person name="Toyoda A."/>
            <person name="Suzuki Y."/>
            <person name="Hashimoto A."/>
            <person name="Yamaguchi K."/>
            <person name="Sugano A."/>
            <person name="Kohara Y."/>
            <person name="Fujiyama A."/>
            <person name="Anterola A."/>
            <person name="Aoki S."/>
            <person name="Ashton N."/>
            <person name="Barbazuk W.B."/>
            <person name="Barker E."/>
            <person name="Bennetzen J."/>
            <person name="Bezanilla M."/>
            <person name="Blankenship R."/>
            <person name="Cho S.H."/>
            <person name="Dutcher S."/>
            <person name="Estelle M."/>
            <person name="Fawcett J.A."/>
            <person name="Gundlach H."/>
            <person name="Hanada K."/>
            <person name="Heyl A."/>
            <person name="Hicks K.A."/>
            <person name="Hugh J."/>
            <person name="Lohr M."/>
            <person name="Mayer K."/>
            <person name="Melkozernov A."/>
            <person name="Murata T."/>
            <person name="Nelson D."/>
            <person name="Pils B."/>
            <person name="Prigge M."/>
            <person name="Reiss B."/>
            <person name="Renner T."/>
            <person name="Rombauts S."/>
            <person name="Rushton P."/>
            <person name="Sanderfoot A."/>
            <person name="Schween G."/>
            <person name="Shiu S.-H."/>
            <person name="Stueber K."/>
            <person name="Theodoulou F.L."/>
            <person name="Tu H."/>
            <person name="Van de Peer Y."/>
            <person name="Verrier P.J."/>
            <person name="Waters E."/>
            <person name="Wood A."/>
            <person name="Yang L."/>
            <person name="Cove D."/>
            <person name="Cuming A."/>
            <person name="Hasebe M."/>
            <person name="Lucas S."/>
            <person name="Mishler D.B."/>
            <person name="Reski R."/>
            <person name="Grigoriev I."/>
            <person name="Quatrano R.S."/>
            <person name="Boore J.L."/>
        </authorList>
    </citation>
    <scope>NUCLEOTIDE SEQUENCE [LARGE SCALE GENOMIC DNA]</scope>
    <source>
        <strain evidence="8 9">cv. Gransden 2004</strain>
    </source>
</reference>
<dbReference type="GO" id="GO:0009627">
    <property type="term" value="P:systemic acquired resistance"/>
    <property type="evidence" value="ECO:0007669"/>
    <property type="project" value="EnsemblPlants"/>
</dbReference>
<keyword evidence="3" id="KW-0677">Repeat</keyword>
<dbReference type="InterPro" id="IPR011989">
    <property type="entry name" value="ARM-like"/>
</dbReference>
<dbReference type="FunFam" id="1.25.10.10:FF:000096">
    <property type="entry name" value="eIF-2-alpha kinase activator gcn1"/>
    <property type="match status" value="1"/>
</dbReference>
<dbReference type="Gene3D" id="1.25.10.10">
    <property type="entry name" value="Leucine-rich Repeat Variant"/>
    <property type="match status" value="9"/>
</dbReference>
<dbReference type="InterPro" id="IPR016024">
    <property type="entry name" value="ARM-type_fold"/>
</dbReference>
<keyword evidence="2" id="KW-0597">Phosphoprotein</keyword>
<evidence type="ECO:0000256" key="5">
    <source>
        <dbReference type="SAM" id="MobiDB-lite"/>
    </source>
</evidence>
<feature type="region of interest" description="Disordered" evidence="5">
    <location>
        <begin position="2593"/>
        <end position="2614"/>
    </location>
</feature>
<evidence type="ECO:0000256" key="3">
    <source>
        <dbReference type="ARBA" id="ARBA00022737"/>
    </source>
</evidence>
<accession>A0A2K1IMT6</accession>
<name>A0A2K1IMT6_PHYPA</name>
<dbReference type="Pfam" id="PF13513">
    <property type="entry name" value="HEAT_EZ"/>
    <property type="match status" value="1"/>
</dbReference>
<dbReference type="Pfam" id="PF24993">
    <property type="entry name" value="GNC1_N"/>
    <property type="match status" value="1"/>
</dbReference>
<feature type="repeat" description="HEAT" evidence="4">
    <location>
        <begin position="1609"/>
        <end position="1647"/>
    </location>
</feature>
<feature type="repeat" description="HEAT" evidence="4">
    <location>
        <begin position="2381"/>
        <end position="2417"/>
    </location>
</feature>
<sequence>MASSDHDPLLLAAFRDVSTASTKHRIALFLNLSRNLSGETLNKDAAEVVDIIFSTLPLYDDRHSQAAVVELISRGLKEASFVKAFAGALVQTIEKSHKTSSDAVRLKLLRWSCLLIMQVPTLLSAKSAFGRLAPAQGFLLASLYQASVPVRKAAGRIFNHYLTNVRGAFKSYIAEVESFPVECIYGLMKALLMFCTKNQSLLDSHKAWFLQSYLKLVFNSTSRKPPKVLSEAFQPLLERLTHDDFGKTILPNAIKMLKRNPELVMEAFGLLLTYTSLDLSQYSAEILPSILVQARHSDENRRKESVQLVNQLVVHSSDLDAISTMFQSAKSVLAGAEGKLVQAYQRVTMVNILQVLSSVDGGKAVASLASTSAVYLMSLYKDDGNEEVRVAILLALGAWLSRAGSSCPAGCVKFFCLGLKEKDTLRRAHLRCLRLAFQNSDILTEMMGLTEPLVLLIKSGATKPALRVDAIYSLLLVSKIAAVHTKASDILVKEKIWDVLLDKNSTFVTSSLVAKLLMDDCVIVAELIDVVLLQHLSRVVTHPDGITAFSKLLVNLLWHPALIVRKAAEGVVLHAQKADDLLSESLFDAFSVEVSEFGGQFILLKTSDAGESSGGATVNIIPNSNLLAKALLIVSSTSLAKKPSSCAKLLLLSLNPCIATGRHKDVIWKIVCRKMKKLGLHLSNVLASDPSAVCEVLLGSSGLISTNSSDSQAAIFSLETAMRMLPDKFFPTFLQEMDILGDRNLHDSLSSLDIKIFNTEEGMLSTELGVYVAEAVMDKNVRSARGRFKMYGDDEDSSKPVPISRQIDNGKKDTTKAIKKPNDSDKSKSAKEEAREIKLQEESVVRENVEVIKRRLSLVLKALGSVATANPAKAHEQLPALVDRVFPLLNSPLVSMEAYQTVEKLANSVAAPRDMGADIAASLRMVATNSVLLGLQISDKEKNQKPGVVDRVITSLVQACKNGPLPPPSFIVLYPVLEQIMLADEKTRLHDDVLAVLTLHSSPRIPLPRTRMLNVLYHVLGCVPSYHSKIVVMLKELCEGLDPDNLAEALNGLYSEFAIVRIACLNAVKHVPILRQKDVPKNSAVTTLLWMAMYDPAKSVRDVAEGVWSEFPGLELHTDYAKGLMTALAHVNVNVRQAAAEALAAAMYEFPVTVLETLSLAFSLYTNELPNPRSEGDKTWYGRHGVGLALHAAADVLTQNDLRIVITFLISRGLADPNQEVRSKMMQAGVAIIDKQGRKNVELLLPILENYLDKKASDEERYDLVREGVVIYMGALAKHLTLDASKVSKILDRLLEVLNTPSESVQRAVSDCLPPLMPSQKDNASALLSNLLHKLKASDKYGERRGAAFGLAGVIKGLGLPSIKRYKIMEALRAGVDDKSSAKAREGALLGFECLCEKLGRLFEPYVIHILPVLLICFSDPVIAVRDATDAAARAIMSQLSGPGVKLVLPALMKGLEDKAWRTKQGSIQVLGAMAFCAPRQLSQCLPTIVPKLSEVLTDTHPKVQAAAQTALQQVGSVIRNPEIAALVPTLLISIADPNEHTKTSLNLLLQTTFVNSVDAPSLALLVPIVHRGLRERSSETKKKAAQIVGNMSSLVAEHKDMLPYLTLLLPEVKKVLVDPIPEVRTVASRALGSLIKGMGDDNFKDLVPWLLQTLKSETSSVERSGAAQGLSEVLAALGTEYFESLLPDIISNCSHPRPAVREGYLTLFKYLPVALGPVFQRYLQRVLPAILDGLADENESVRDAALSSGHILVEHYATSSLPLLLPAVEEGIFHDNWRIRQSSVELLGDLLFKVAGTSGKVVIDGGSDDEGASTEAHGRAIVNILGAERRNEVLAAVYMVRSDVSLAVRQASLHVWKTVVANTPKTLKEIMPVLMRTLIDSLASTSNERRQVAGRSLGELVRKLGERVLPSIIPILAKGLDDPVASTRQGVCMGLSEVMGSAGKHQLVSYMSELIPTIRKALCDRELVVREAGGLAFSTLFKSAGMQAVDEIVPALLHALEDDETSTTALDGLKQILSVRTAAVLPHILPKLVQVPLTAFNAHALGALAEVAGPGLNVHLSTLLPPLIATMGGGDESISLLAKRAAETVVLAVDEDGLETLVSELSRGLSDIMPAVRRGSAYLVGFLFKNTKLGIEEDVPNLLTTLVIMLTDNDQSTVQAAWEALGNVIGTLSKETLPSLLKTIRDAVSSARDKERRKRKGGPILIPGFCLPKALQPVLPIYLQSLMSGSADMREQAADGLGELIEVTSESSLKTFVVSITGPLIRIIGDRFPWQVKSSILGTLGVLIIKGGLSLKPFLPQLQTTFLKCLQDTARPVRSRAAWALGKLSKLSTRVDPLVGDLLTGLQVAEGGVKEATLVALEGVVTHAGKSVSATVNARVLSTLQGLLNSEEDVVRTSAAKSLGIVSQYVGDAEFSLFLHVICTVAPTSTWQMRHGCTMALASVLRHASRNVCGSQALLTLVLGYLKTRAKDDKVPVREAAAQSISRLLVFQVQERLPVSSGESLPFLCLLLTDSSSDVRRRALRSVKALAKVHFEGLIPAAGPGVGECLQDSSAPVRLAAERCAFHLFQLSRGGENVQAAQKYITGLDARRISKQPEASDDSEDSEAETMAS</sequence>
<proteinExistence type="inferred from homology"/>
<dbReference type="PANTHER" id="PTHR23346">
    <property type="entry name" value="TRANSLATIONAL ACTIVATOR GCN1-RELATED"/>
    <property type="match status" value="1"/>
</dbReference>
<dbReference type="GeneID" id="112274808"/>
<dbReference type="InterPro" id="IPR021133">
    <property type="entry name" value="HEAT_type_2"/>
</dbReference>
<feature type="repeat" description="HEAT" evidence="4">
    <location>
        <begin position="1489"/>
        <end position="1527"/>
    </location>
</feature>
<organism evidence="7">
    <name type="scientific">Physcomitrium patens</name>
    <name type="common">Spreading-leaved earth moss</name>
    <name type="synonym">Physcomitrella patens</name>
    <dbReference type="NCBI Taxonomy" id="3218"/>
    <lineage>
        <taxon>Eukaryota</taxon>
        <taxon>Viridiplantae</taxon>
        <taxon>Streptophyta</taxon>
        <taxon>Embryophyta</taxon>
        <taxon>Bryophyta</taxon>
        <taxon>Bryophytina</taxon>
        <taxon>Bryopsida</taxon>
        <taxon>Funariidae</taxon>
        <taxon>Funariales</taxon>
        <taxon>Funariaceae</taxon>
        <taxon>Physcomitrium</taxon>
    </lineage>
</organism>
<feature type="repeat" description="HEAT" evidence="4">
    <location>
        <begin position="1647"/>
        <end position="1686"/>
    </location>
</feature>
<dbReference type="Gramene" id="Pp3c22_8910V3.2">
    <property type="protein sequence ID" value="Pp3c22_8910V3.2"/>
    <property type="gene ID" value="Pp3c22_8910"/>
</dbReference>
<dbReference type="STRING" id="3218.A0A2K1IMT6"/>
<dbReference type="PANTHER" id="PTHR23346:SF7">
    <property type="entry name" value="STALLED RIBOSOME SENSOR GCN1"/>
    <property type="match status" value="1"/>
</dbReference>
<dbReference type="InterPro" id="IPR034085">
    <property type="entry name" value="TOG"/>
</dbReference>
<dbReference type="OrthoDB" id="5148094at2759"/>
<feature type="repeat" description="HEAT" evidence="4">
    <location>
        <begin position="1727"/>
        <end position="1762"/>
    </location>
</feature>